<keyword evidence="1" id="KW-0472">Membrane</keyword>
<dbReference type="EMBL" id="JBEPSM010000001">
    <property type="protein sequence ID" value="MET4634120.1"/>
    <property type="molecule type" value="Genomic_DNA"/>
</dbReference>
<name>A0ABV2R0F4_9HYPH</name>
<comment type="caution">
    <text evidence="2">The sequence shown here is derived from an EMBL/GenBank/DDBJ whole genome shotgun (WGS) entry which is preliminary data.</text>
</comment>
<evidence type="ECO:0000313" key="3">
    <source>
        <dbReference type="Proteomes" id="UP001549321"/>
    </source>
</evidence>
<gene>
    <name evidence="2" type="ORF">ABIE08_002033</name>
</gene>
<reference evidence="2 3" key="1">
    <citation type="submission" date="2024-06" db="EMBL/GenBank/DDBJ databases">
        <title>Sorghum-associated microbial communities from plants grown in Nebraska, USA.</title>
        <authorList>
            <person name="Schachtman D."/>
        </authorList>
    </citation>
    <scope>NUCLEOTIDE SEQUENCE [LARGE SCALE GENOMIC DNA]</scope>
    <source>
        <strain evidence="2 3">3207</strain>
    </source>
</reference>
<dbReference type="RefSeq" id="WP_354550755.1">
    <property type="nucleotide sequence ID" value="NZ_JBEPSM010000001.1"/>
</dbReference>
<keyword evidence="1" id="KW-0812">Transmembrane</keyword>
<keyword evidence="3" id="KW-1185">Reference proteome</keyword>
<organism evidence="2 3">
    <name type="scientific">Kaistia defluvii</name>
    <dbReference type="NCBI Taxonomy" id="410841"/>
    <lineage>
        <taxon>Bacteria</taxon>
        <taxon>Pseudomonadati</taxon>
        <taxon>Pseudomonadota</taxon>
        <taxon>Alphaproteobacteria</taxon>
        <taxon>Hyphomicrobiales</taxon>
        <taxon>Kaistiaceae</taxon>
        <taxon>Kaistia</taxon>
    </lineage>
</organism>
<dbReference type="Proteomes" id="UP001549321">
    <property type="component" value="Unassembled WGS sequence"/>
</dbReference>
<evidence type="ECO:0000313" key="2">
    <source>
        <dbReference type="EMBL" id="MET4634120.1"/>
    </source>
</evidence>
<keyword evidence="1" id="KW-1133">Transmembrane helix</keyword>
<accession>A0ABV2R0F4</accession>
<evidence type="ECO:0000256" key="1">
    <source>
        <dbReference type="SAM" id="Phobius"/>
    </source>
</evidence>
<protein>
    <submittedName>
        <fullName evidence="2">Uncharacterized protein</fullName>
    </submittedName>
</protein>
<feature type="transmembrane region" description="Helical" evidence="1">
    <location>
        <begin position="183"/>
        <end position="205"/>
    </location>
</feature>
<sequence length="209" mass="23222">MTDASGRQGSPSNVRHLADAIRKVRLAEAERADVVVELRDAERARLDLLADELRGVFAEVPEGDDQFVAQIDTGSQPRFWIDMTSFVSMARDRRTYRFLKDTRLGRTVILETADLDDMADCVMHYVAERIIERDRALEGDWLLRRAAAQAETPRRERRRIGREPAVEAPLAVTPAAASAPTGWIVAAFLAGILVGVVALLGYAWVHVGD</sequence>
<proteinExistence type="predicted"/>